<comment type="caution">
    <text evidence="1">The sequence shown here is derived from an EMBL/GenBank/DDBJ whole genome shotgun (WGS) entry which is preliminary data.</text>
</comment>
<evidence type="ECO:0000313" key="2">
    <source>
        <dbReference type="Proteomes" id="UP001234297"/>
    </source>
</evidence>
<name>A0ACC2KG10_PERAE</name>
<reference evidence="1 2" key="1">
    <citation type="journal article" date="2022" name="Hortic Res">
        <title>A haplotype resolved chromosomal level avocado genome allows analysis of novel avocado genes.</title>
        <authorList>
            <person name="Nath O."/>
            <person name="Fletcher S.J."/>
            <person name="Hayward A."/>
            <person name="Shaw L.M."/>
            <person name="Masouleh A.K."/>
            <person name="Furtado A."/>
            <person name="Henry R.J."/>
            <person name="Mitter N."/>
        </authorList>
    </citation>
    <scope>NUCLEOTIDE SEQUENCE [LARGE SCALE GENOMIC DNA]</scope>
    <source>
        <strain evidence="2">cv. Hass</strain>
    </source>
</reference>
<gene>
    <name evidence="1" type="ORF">MRB53_028595</name>
</gene>
<organism evidence="1 2">
    <name type="scientific">Persea americana</name>
    <name type="common">Avocado</name>
    <dbReference type="NCBI Taxonomy" id="3435"/>
    <lineage>
        <taxon>Eukaryota</taxon>
        <taxon>Viridiplantae</taxon>
        <taxon>Streptophyta</taxon>
        <taxon>Embryophyta</taxon>
        <taxon>Tracheophyta</taxon>
        <taxon>Spermatophyta</taxon>
        <taxon>Magnoliopsida</taxon>
        <taxon>Magnoliidae</taxon>
        <taxon>Laurales</taxon>
        <taxon>Lauraceae</taxon>
        <taxon>Persea</taxon>
    </lineage>
</organism>
<dbReference type="EMBL" id="CM056817">
    <property type="protein sequence ID" value="KAJ8620066.1"/>
    <property type="molecule type" value="Genomic_DNA"/>
</dbReference>
<keyword evidence="2" id="KW-1185">Reference proteome</keyword>
<dbReference type="Proteomes" id="UP001234297">
    <property type="component" value="Chromosome 9"/>
</dbReference>
<protein>
    <submittedName>
        <fullName evidence="1">Uncharacterized protein</fullName>
    </submittedName>
</protein>
<sequence length="308" mass="34282">MEYRPSRSEEELSSSGEDDLVDEFANMVGQGRQRHRSVVSQLQRAASQSTVLEHAASQSTVPECVASQSAEIGARARAVTDPDLSSLPSVDSSVGNINLSTCVGGKVVGSAAEKRMKALGVKLNVQLGEMSGAFEGVNASTFTIELGSHIRRIAPYDKPLWSVVDDGTREAVYMAASQKYDFGDWKTDQAVKVAVHKLAMHIYREFRSELHKKYKQLLGEGHDPRQYPPDPQKAAQWISMIEHKWETPEWKMVRELEVIMQQEIAQPANSCNSQNGVYASQSSYYFSLRNCCSSKFINPVFLLILYLL</sequence>
<accession>A0ACC2KG10</accession>
<proteinExistence type="predicted"/>
<evidence type="ECO:0000313" key="1">
    <source>
        <dbReference type="EMBL" id="KAJ8620066.1"/>
    </source>
</evidence>